<evidence type="ECO:0000313" key="2">
    <source>
        <dbReference type="Proteomes" id="UP000824890"/>
    </source>
</evidence>
<protein>
    <submittedName>
        <fullName evidence="1">Uncharacterized protein</fullName>
    </submittedName>
</protein>
<organism evidence="1 2">
    <name type="scientific">Brassica napus</name>
    <name type="common">Rape</name>
    <dbReference type="NCBI Taxonomy" id="3708"/>
    <lineage>
        <taxon>Eukaryota</taxon>
        <taxon>Viridiplantae</taxon>
        <taxon>Streptophyta</taxon>
        <taxon>Embryophyta</taxon>
        <taxon>Tracheophyta</taxon>
        <taxon>Spermatophyta</taxon>
        <taxon>Magnoliopsida</taxon>
        <taxon>eudicotyledons</taxon>
        <taxon>Gunneridae</taxon>
        <taxon>Pentapetalae</taxon>
        <taxon>rosids</taxon>
        <taxon>malvids</taxon>
        <taxon>Brassicales</taxon>
        <taxon>Brassicaceae</taxon>
        <taxon>Brassiceae</taxon>
        <taxon>Brassica</taxon>
    </lineage>
</organism>
<comment type="caution">
    <text evidence="1">The sequence shown here is derived from an EMBL/GenBank/DDBJ whole genome shotgun (WGS) entry which is preliminary data.</text>
</comment>
<keyword evidence="2" id="KW-1185">Reference proteome</keyword>
<gene>
    <name evidence="1" type="ORF">HID58_086470</name>
</gene>
<accession>A0ABQ7XRX3</accession>
<evidence type="ECO:0000313" key="1">
    <source>
        <dbReference type="EMBL" id="KAH0858209.1"/>
    </source>
</evidence>
<sequence>MDLPQTGVPASVTQPSSFSVLVVVSIASGFHRLWDFLNFNKDKEFENHDVVRQICFVQGSDLTKETTRIVIRLLIDL</sequence>
<dbReference type="EMBL" id="JAGKQM010000019">
    <property type="protein sequence ID" value="KAH0858209.1"/>
    <property type="molecule type" value="Genomic_DNA"/>
</dbReference>
<dbReference type="Proteomes" id="UP000824890">
    <property type="component" value="Unassembled WGS sequence"/>
</dbReference>
<name>A0ABQ7XRX3_BRANA</name>
<proteinExistence type="predicted"/>
<reference evidence="1 2" key="1">
    <citation type="submission" date="2021-05" db="EMBL/GenBank/DDBJ databases">
        <title>Genome Assembly of Synthetic Allotetraploid Brassica napus Reveals Homoeologous Exchanges between Subgenomes.</title>
        <authorList>
            <person name="Davis J.T."/>
        </authorList>
    </citation>
    <scope>NUCLEOTIDE SEQUENCE [LARGE SCALE GENOMIC DNA]</scope>
    <source>
        <strain evidence="2">cv. Da-Ae</strain>
        <tissue evidence="1">Seedling</tissue>
    </source>
</reference>